<evidence type="ECO:0000259" key="2">
    <source>
        <dbReference type="Pfam" id="PF00248"/>
    </source>
</evidence>
<organism evidence="3 4">
    <name type="scientific">Apodospora peruviana</name>
    <dbReference type="NCBI Taxonomy" id="516989"/>
    <lineage>
        <taxon>Eukaryota</taxon>
        <taxon>Fungi</taxon>
        <taxon>Dikarya</taxon>
        <taxon>Ascomycota</taxon>
        <taxon>Pezizomycotina</taxon>
        <taxon>Sordariomycetes</taxon>
        <taxon>Sordariomycetidae</taxon>
        <taxon>Sordariales</taxon>
        <taxon>Lasiosphaeriaceae</taxon>
        <taxon>Apodospora</taxon>
    </lineage>
</organism>
<dbReference type="InterPro" id="IPR050791">
    <property type="entry name" value="Aldo-Keto_reductase"/>
</dbReference>
<dbReference type="Proteomes" id="UP001283341">
    <property type="component" value="Unassembled WGS sequence"/>
</dbReference>
<evidence type="ECO:0000313" key="4">
    <source>
        <dbReference type="Proteomes" id="UP001283341"/>
    </source>
</evidence>
<dbReference type="PANTHER" id="PTHR43625">
    <property type="entry name" value="AFLATOXIN B1 ALDEHYDE REDUCTASE"/>
    <property type="match status" value="1"/>
</dbReference>
<comment type="caution">
    <text evidence="3">The sequence shown here is derived from an EMBL/GenBank/DDBJ whole genome shotgun (WGS) entry which is preliminary data.</text>
</comment>
<feature type="domain" description="NADP-dependent oxidoreductase" evidence="2">
    <location>
        <begin position="18"/>
        <end position="315"/>
    </location>
</feature>
<dbReference type="Gene3D" id="3.20.20.100">
    <property type="entry name" value="NADP-dependent oxidoreductase domain"/>
    <property type="match status" value="1"/>
</dbReference>
<protein>
    <submittedName>
        <fullName evidence="3">NADP-dependent oxidoreductase domain-containing protein</fullName>
    </submittedName>
</protein>
<dbReference type="InterPro" id="IPR023210">
    <property type="entry name" value="NADP_OxRdtase_dom"/>
</dbReference>
<gene>
    <name evidence="3" type="ORF">B0H66DRAFT_574810</name>
</gene>
<name>A0AAE0ID08_9PEZI</name>
<keyword evidence="4" id="KW-1185">Reference proteome</keyword>
<evidence type="ECO:0000256" key="1">
    <source>
        <dbReference type="ARBA" id="ARBA00023002"/>
    </source>
</evidence>
<reference evidence="3" key="1">
    <citation type="journal article" date="2023" name="Mol. Phylogenet. Evol.">
        <title>Genome-scale phylogeny and comparative genomics of the fungal order Sordariales.</title>
        <authorList>
            <person name="Hensen N."/>
            <person name="Bonometti L."/>
            <person name="Westerberg I."/>
            <person name="Brannstrom I.O."/>
            <person name="Guillou S."/>
            <person name="Cros-Aarteil S."/>
            <person name="Calhoun S."/>
            <person name="Haridas S."/>
            <person name="Kuo A."/>
            <person name="Mondo S."/>
            <person name="Pangilinan J."/>
            <person name="Riley R."/>
            <person name="LaButti K."/>
            <person name="Andreopoulos B."/>
            <person name="Lipzen A."/>
            <person name="Chen C."/>
            <person name="Yan M."/>
            <person name="Daum C."/>
            <person name="Ng V."/>
            <person name="Clum A."/>
            <person name="Steindorff A."/>
            <person name="Ohm R.A."/>
            <person name="Martin F."/>
            <person name="Silar P."/>
            <person name="Natvig D.O."/>
            <person name="Lalanne C."/>
            <person name="Gautier V."/>
            <person name="Ament-Velasquez S.L."/>
            <person name="Kruys A."/>
            <person name="Hutchinson M.I."/>
            <person name="Powell A.J."/>
            <person name="Barry K."/>
            <person name="Miller A.N."/>
            <person name="Grigoriev I.V."/>
            <person name="Debuchy R."/>
            <person name="Gladieux P."/>
            <person name="Hiltunen Thoren M."/>
            <person name="Johannesson H."/>
        </authorList>
    </citation>
    <scope>NUCLEOTIDE SEQUENCE</scope>
    <source>
        <strain evidence="3">CBS 118394</strain>
    </source>
</reference>
<proteinExistence type="predicted"/>
<dbReference type="EMBL" id="JAUEDM010000003">
    <property type="protein sequence ID" value="KAK3322733.1"/>
    <property type="molecule type" value="Genomic_DNA"/>
</dbReference>
<evidence type="ECO:0000313" key="3">
    <source>
        <dbReference type="EMBL" id="KAK3322733.1"/>
    </source>
</evidence>
<dbReference type="GO" id="GO:0005737">
    <property type="term" value="C:cytoplasm"/>
    <property type="evidence" value="ECO:0007669"/>
    <property type="project" value="TreeGrafter"/>
</dbReference>
<dbReference type="Pfam" id="PF00248">
    <property type="entry name" value="Aldo_ket_red"/>
    <property type="match status" value="1"/>
</dbReference>
<dbReference type="SUPFAM" id="SSF51430">
    <property type="entry name" value="NAD(P)-linked oxidoreductase"/>
    <property type="match status" value="1"/>
</dbReference>
<reference evidence="3" key="2">
    <citation type="submission" date="2023-06" db="EMBL/GenBank/DDBJ databases">
        <authorList>
            <consortium name="Lawrence Berkeley National Laboratory"/>
            <person name="Haridas S."/>
            <person name="Hensen N."/>
            <person name="Bonometti L."/>
            <person name="Westerberg I."/>
            <person name="Brannstrom I.O."/>
            <person name="Guillou S."/>
            <person name="Cros-Aarteil S."/>
            <person name="Calhoun S."/>
            <person name="Kuo A."/>
            <person name="Mondo S."/>
            <person name="Pangilinan J."/>
            <person name="Riley R."/>
            <person name="Labutti K."/>
            <person name="Andreopoulos B."/>
            <person name="Lipzen A."/>
            <person name="Chen C."/>
            <person name="Yanf M."/>
            <person name="Daum C."/>
            <person name="Ng V."/>
            <person name="Clum A."/>
            <person name="Steindorff A."/>
            <person name="Ohm R."/>
            <person name="Martin F."/>
            <person name="Silar P."/>
            <person name="Natvig D."/>
            <person name="Lalanne C."/>
            <person name="Gautier V."/>
            <person name="Ament-Velasquez S.L."/>
            <person name="Kruys A."/>
            <person name="Hutchinson M.I."/>
            <person name="Powell A.J."/>
            <person name="Barry K."/>
            <person name="Miller A.N."/>
            <person name="Grigoriev I.V."/>
            <person name="Debuchy R."/>
            <person name="Gladieux P."/>
            <person name="Thoren M.H."/>
            <person name="Johannesson H."/>
        </authorList>
    </citation>
    <scope>NUCLEOTIDE SEQUENCE</scope>
    <source>
        <strain evidence="3">CBS 118394</strain>
    </source>
</reference>
<dbReference type="InterPro" id="IPR036812">
    <property type="entry name" value="NAD(P)_OxRdtase_dom_sf"/>
</dbReference>
<dbReference type="PANTHER" id="PTHR43625:SF40">
    <property type="entry name" value="ALDO-KETO REDUCTASE YAKC [NADP(+)]"/>
    <property type="match status" value="1"/>
</dbReference>
<sequence>MTIPTRSLGRNGPQVPAIGLGCMSIGAAAYGSDDQTIEDKLEVLERAWEIGARFWDTADIYIKSEDRIGDWFKNTGKRDDIFLASKFGIIFDPATGSIGLDSSPEYARGACERSLARLGVETIDLYYCHRVDGKTPIEKTMEALVQLKNENKIRHIGLSEVSAATIRRAHAVHPITAVQVEYSPFCLDIESPQQPVLETCRELGIAVVAYSPMGRGLLTGQVKSFDDLPESDFFRRNTAKSSRENFPKIMKLVEKIGTIAARHSCSTAQVCLAWVMAQGEDVIPIPGTRTIKYLEENMKALAVKLSGEELEELRRYVDEIKVDGDRYPTV</sequence>
<accession>A0AAE0ID08</accession>
<keyword evidence="1" id="KW-0560">Oxidoreductase</keyword>
<dbReference type="GO" id="GO:0016491">
    <property type="term" value="F:oxidoreductase activity"/>
    <property type="evidence" value="ECO:0007669"/>
    <property type="project" value="UniProtKB-KW"/>
</dbReference>
<dbReference type="PROSITE" id="PS51257">
    <property type="entry name" value="PROKAR_LIPOPROTEIN"/>
    <property type="match status" value="1"/>
</dbReference>
<dbReference type="AlphaFoldDB" id="A0AAE0ID08"/>